<dbReference type="Pfam" id="PF05096">
    <property type="entry name" value="Glu_cyclase_2"/>
    <property type="match status" value="1"/>
</dbReference>
<evidence type="ECO:0008006" key="2">
    <source>
        <dbReference type="Google" id="ProtNLM"/>
    </source>
</evidence>
<dbReference type="PANTHER" id="PTHR31270">
    <property type="entry name" value="GLUTAMINYL-PEPTIDE CYCLOTRANSFERASE"/>
    <property type="match status" value="1"/>
</dbReference>
<dbReference type="EMBL" id="UOFI01000033">
    <property type="protein sequence ID" value="VAW62889.1"/>
    <property type="molecule type" value="Genomic_DNA"/>
</dbReference>
<dbReference type="PANTHER" id="PTHR31270:SF1">
    <property type="entry name" value="GLUTAMINYL-PEPTIDE CYCLOTRANSFERASE"/>
    <property type="match status" value="1"/>
</dbReference>
<accession>A0A3B0XLZ7</accession>
<sequence>MFNSKFRGLTSIRRTACQCQKIPARVNNIFYRAIWLKFIFLTLFISQIASATAPDKNQSCNTKSIQKQQKKASFQRLLSTTDRKKSEILRSQKETPKITEEYTYKIINKIPHAVSSFTQGLVFNNGYLYEGTGLIGASGVYQLNIETGDVVKAQKTDRYIFGEGISVIENQLLQLSWKSERAQVYDLETLKKTGEFKYQGEGWGATSMGRSLIISNGTSSLKWINHLDQDKSQKYKEITVFDSGVEVQGLNEIEYVDGFIYANVWPTDCIAKIDASTGDVIAWVNFTNLYPQYLRLHWTAVLNGIAYNSEKEIFYITGKYWPNIYEIELVPLN</sequence>
<dbReference type="SUPFAM" id="SSF50969">
    <property type="entry name" value="YVTN repeat-like/Quinoprotein amine dehydrogenase"/>
    <property type="match status" value="1"/>
</dbReference>
<gene>
    <name evidence="1" type="ORF">MNBD_GAMMA09-3383</name>
</gene>
<dbReference type="InterPro" id="IPR007788">
    <property type="entry name" value="QCT"/>
</dbReference>
<dbReference type="GO" id="GO:0016603">
    <property type="term" value="F:glutaminyl-peptide cyclotransferase activity"/>
    <property type="evidence" value="ECO:0007669"/>
    <property type="project" value="InterPro"/>
</dbReference>
<organism evidence="1">
    <name type="scientific">hydrothermal vent metagenome</name>
    <dbReference type="NCBI Taxonomy" id="652676"/>
    <lineage>
        <taxon>unclassified sequences</taxon>
        <taxon>metagenomes</taxon>
        <taxon>ecological metagenomes</taxon>
    </lineage>
</organism>
<dbReference type="AlphaFoldDB" id="A0A3B0XLZ7"/>
<name>A0A3B0XLZ7_9ZZZZ</name>
<evidence type="ECO:0000313" key="1">
    <source>
        <dbReference type="EMBL" id="VAW62889.1"/>
    </source>
</evidence>
<protein>
    <recommendedName>
        <fullName evidence="2">Glutamine cyclotransferase</fullName>
    </recommendedName>
</protein>
<dbReference type="InterPro" id="IPR011044">
    <property type="entry name" value="Quino_amine_DH_bsu"/>
</dbReference>
<proteinExistence type="predicted"/>
<reference evidence="1" key="1">
    <citation type="submission" date="2018-06" db="EMBL/GenBank/DDBJ databases">
        <authorList>
            <person name="Zhirakovskaya E."/>
        </authorList>
    </citation>
    <scope>NUCLEOTIDE SEQUENCE</scope>
</reference>